<keyword evidence="1" id="KW-0472">Membrane</keyword>
<dbReference type="Proteomes" id="UP000887578">
    <property type="component" value="Unplaced"/>
</dbReference>
<dbReference type="WBParaSite" id="PDA_v2.g1996.t1">
    <property type="protein sequence ID" value="PDA_v2.g1996.t1"/>
    <property type="gene ID" value="PDA_v2.g1996"/>
</dbReference>
<dbReference type="InterPro" id="IPR019422">
    <property type="entry name" value="7TM_GPCR_serpentine_rcpt_Srh"/>
</dbReference>
<evidence type="ECO:0000256" key="1">
    <source>
        <dbReference type="SAM" id="Phobius"/>
    </source>
</evidence>
<keyword evidence="1" id="KW-1133">Transmembrane helix</keyword>
<proteinExistence type="predicted"/>
<protein>
    <submittedName>
        <fullName evidence="3">Serpentine Receptor, class H</fullName>
    </submittedName>
</protein>
<sequence length="318" mass="36552">MGEYRWYLCHQLFWSYAFDLFLSLWKPIPLWPFYLGYSGGILNGIPSKFSSLPLIVMFVLSTGMGFSIGISLFHRYVQASPMSKYFQEYSILWRRILVYAIIFILLLCGICIPIAYNIEDAKIVRASIESQNVDMKVIFERESSITGYDPALNGNESAIFCLILILILIIVILCLIILYFNFLRILSKNKSNLSAATFKLQRILFKALYLQMVFTLILLIFPILSTFILIMYGIKWSSKFSICVLMLTSIHAIADFAVMTFFVKPYRIFIISLTKKILTKIGFKFKVTTVTPLVISTTGSSTPAIEHFIRNERNNMNL</sequence>
<keyword evidence="2" id="KW-1185">Reference proteome</keyword>
<feature type="transmembrane region" description="Helical" evidence="1">
    <location>
        <begin position="203"/>
        <end position="234"/>
    </location>
</feature>
<feature type="transmembrane region" description="Helical" evidence="1">
    <location>
        <begin position="54"/>
        <end position="76"/>
    </location>
</feature>
<organism evidence="2 3">
    <name type="scientific">Panagrolaimus davidi</name>
    <dbReference type="NCBI Taxonomy" id="227884"/>
    <lineage>
        <taxon>Eukaryota</taxon>
        <taxon>Metazoa</taxon>
        <taxon>Ecdysozoa</taxon>
        <taxon>Nematoda</taxon>
        <taxon>Chromadorea</taxon>
        <taxon>Rhabditida</taxon>
        <taxon>Tylenchina</taxon>
        <taxon>Panagrolaimomorpha</taxon>
        <taxon>Panagrolaimoidea</taxon>
        <taxon>Panagrolaimidae</taxon>
        <taxon>Panagrolaimus</taxon>
    </lineage>
</organism>
<feature type="transmembrane region" description="Helical" evidence="1">
    <location>
        <begin position="96"/>
        <end position="116"/>
    </location>
</feature>
<keyword evidence="1" id="KW-0812">Transmembrane</keyword>
<feature type="transmembrane region" description="Helical" evidence="1">
    <location>
        <begin position="12"/>
        <end position="34"/>
    </location>
</feature>
<reference evidence="3" key="1">
    <citation type="submission" date="2022-11" db="UniProtKB">
        <authorList>
            <consortium name="WormBaseParasite"/>
        </authorList>
    </citation>
    <scope>IDENTIFICATION</scope>
</reference>
<feature type="transmembrane region" description="Helical" evidence="1">
    <location>
        <begin position="157"/>
        <end position="182"/>
    </location>
</feature>
<evidence type="ECO:0000313" key="3">
    <source>
        <dbReference type="WBParaSite" id="PDA_v2.g1996.t1"/>
    </source>
</evidence>
<dbReference type="PANTHER" id="PTHR22941">
    <property type="entry name" value="SERPENTINE RECEPTOR"/>
    <property type="match status" value="1"/>
</dbReference>
<name>A0A914PN70_9BILA</name>
<evidence type="ECO:0000313" key="2">
    <source>
        <dbReference type="Proteomes" id="UP000887578"/>
    </source>
</evidence>
<dbReference type="AlphaFoldDB" id="A0A914PN70"/>
<dbReference type="PANTHER" id="PTHR22941:SF26">
    <property type="entry name" value="SERPENTINE RECEPTOR, CLASS H"/>
    <property type="match status" value="1"/>
</dbReference>
<accession>A0A914PN70</accession>
<dbReference type="InterPro" id="IPR053220">
    <property type="entry name" value="Nematode_rcpt-like_serp_H"/>
</dbReference>
<dbReference type="Pfam" id="PF10318">
    <property type="entry name" value="7TM_GPCR_Srh"/>
    <property type="match status" value="1"/>
</dbReference>
<feature type="transmembrane region" description="Helical" evidence="1">
    <location>
        <begin position="240"/>
        <end position="263"/>
    </location>
</feature>